<gene>
    <name evidence="5" type="ORF">VaNZ11_010385</name>
</gene>
<evidence type="ECO:0000256" key="2">
    <source>
        <dbReference type="SAM" id="MobiDB-lite"/>
    </source>
</evidence>
<name>A0ABQ5SBE7_9CHLO</name>
<protein>
    <recommendedName>
        <fullName evidence="7">Membrane-associated protein</fullName>
    </recommendedName>
</protein>
<keyword evidence="3" id="KW-1133">Transmembrane helix</keyword>
<dbReference type="InterPro" id="IPR045288">
    <property type="entry name" value="At1g75140-like"/>
</dbReference>
<evidence type="ECO:0000256" key="1">
    <source>
        <dbReference type="SAM" id="Coils"/>
    </source>
</evidence>
<feature type="coiled-coil region" evidence="1">
    <location>
        <begin position="206"/>
        <end position="240"/>
    </location>
</feature>
<feature type="region of interest" description="Disordered" evidence="2">
    <location>
        <begin position="466"/>
        <end position="490"/>
    </location>
</feature>
<dbReference type="PANTHER" id="PTHR35464:SF1">
    <property type="entry name" value="OS06G0115200 PROTEIN"/>
    <property type="match status" value="1"/>
</dbReference>
<feature type="transmembrane region" description="Helical" evidence="3">
    <location>
        <begin position="883"/>
        <end position="902"/>
    </location>
</feature>
<dbReference type="PANTHER" id="PTHR35464">
    <property type="entry name" value="OS06G0115200 PROTEIN"/>
    <property type="match status" value="1"/>
</dbReference>
<reference evidence="5 6" key="1">
    <citation type="journal article" date="2023" name="IScience">
        <title>Expanded male sex-determining region conserved during the evolution of homothallism in the green alga Volvox.</title>
        <authorList>
            <person name="Yamamoto K."/>
            <person name="Matsuzaki R."/>
            <person name="Mahakham W."/>
            <person name="Heman W."/>
            <person name="Sekimoto H."/>
            <person name="Kawachi M."/>
            <person name="Minakuchi Y."/>
            <person name="Toyoda A."/>
            <person name="Nozaki H."/>
        </authorList>
    </citation>
    <scope>NUCLEOTIDE SEQUENCE [LARGE SCALE GENOMIC DNA]</scope>
    <source>
        <strain evidence="5 6">NIES-4468</strain>
    </source>
</reference>
<keyword evidence="4" id="KW-0732">Signal</keyword>
<keyword evidence="6" id="KW-1185">Reference proteome</keyword>
<sequence length="978" mass="102737">MDIEIDFKIAILSLFILCGLRAVLADAPGSSNGNICKEENDTCAWLDPSSDYNDNLVGQQLSSSKATTLPPTAVTLSSSASTMTTPGNDLIDNDRMVSVASSAATDIISVPTETAETSGNGPKRIASAMAEALAVDTVAVEVESAAPQAMAAAVKQMAGEPVAAAVAVDTPSALEVMASEPTAGDSNEAGQEATEEPITSSADLALEELRSLMKQAHMALSRLETEVIRHERRIARLAVAATAPKASLAGSSAAALEPAVEAATAAVFRSLGMDSSSTSIAARQALREVLEQVLRGPPMALGQMDVGFGAASDRSVNHTAAASAGVAQEDWFGRHFAVRAAAQLLSLPPSPQGVPEAEAAVLSEPSIAAPATITCAFTYELPHPNAAASGGGALQYIAAGDAAGVLYILSPVDGSVMAVLSSGTDSAVTACSAFYVRRYESTVVTGHAGGQTCSFAVVLKEGDEDDAGENARADTHSKQQQRHHNSRAMRTGKYVVQSLRLRHVVESMPGGSLPWAAVEETAMFAGGSPAKKMMESAAETGGEQAADVMGEATESQYTGPPAPIMHILPYRLGNKVSGRRHVAVLDRAGNLRLERDNGTLRFWTRTNRTQLAARLVGTHVVMLSAYHATLMNTLQPRPPRAYTCHHLNGSRLLAASFDSHRSFRGYGINGRGELLSMVTPHEGGLATCKVHRASQLPWLDAGWLSNPSNIHSLLLTPLRGYLLLTHGSQRVLFNVTGVVRTAIPIVTSASDEFIADVANTVAPRPDSTACARTTRPSGPTGDGLIGGVLPTPPVVAVGTGSQVVLLALPSTPTPSTALGVFAAANDDTSYVMQEEEAQHPPPTSGLSELVGAGGASSSSGAPLLVLLDIRMPQPPISAGASKIWSQPMFLVAMLLVGLYQFWRMSNRRNQRRSMPSASRVTRNRRMYGAGYGGSAYGDTAAAYMYGENAVPPQSRSELRRVRFDRSMSRTVTYEDEDY</sequence>
<proteinExistence type="predicted"/>
<feature type="region of interest" description="Disordered" evidence="2">
    <location>
        <begin position="764"/>
        <end position="785"/>
    </location>
</feature>
<organism evidence="5 6">
    <name type="scientific">Volvox africanus</name>
    <dbReference type="NCBI Taxonomy" id="51714"/>
    <lineage>
        <taxon>Eukaryota</taxon>
        <taxon>Viridiplantae</taxon>
        <taxon>Chlorophyta</taxon>
        <taxon>core chlorophytes</taxon>
        <taxon>Chlorophyceae</taxon>
        <taxon>CS clade</taxon>
        <taxon>Chlamydomonadales</taxon>
        <taxon>Volvocaceae</taxon>
        <taxon>Volvox</taxon>
    </lineage>
</organism>
<comment type="caution">
    <text evidence="5">The sequence shown here is derived from an EMBL/GenBank/DDBJ whole genome shotgun (WGS) entry which is preliminary data.</text>
</comment>
<evidence type="ECO:0000313" key="6">
    <source>
        <dbReference type="Proteomes" id="UP001165090"/>
    </source>
</evidence>
<keyword evidence="3" id="KW-0812">Transmembrane</keyword>
<evidence type="ECO:0008006" key="7">
    <source>
        <dbReference type="Google" id="ProtNLM"/>
    </source>
</evidence>
<keyword evidence="3" id="KW-0472">Membrane</keyword>
<evidence type="ECO:0000256" key="4">
    <source>
        <dbReference type="SAM" id="SignalP"/>
    </source>
</evidence>
<feature type="chain" id="PRO_5047283201" description="Membrane-associated protein" evidence="4">
    <location>
        <begin position="26"/>
        <end position="978"/>
    </location>
</feature>
<feature type="signal peptide" evidence="4">
    <location>
        <begin position="1"/>
        <end position="25"/>
    </location>
</feature>
<dbReference type="EMBL" id="BSDZ01000033">
    <property type="protein sequence ID" value="GLI66516.1"/>
    <property type="molecule type" value="Genomic_DNA"/>
</dbReference>
<evidence type="ECO:0000313" key="5">
    <source>
        <dbReference type="EMBL" id="GLI66516.1"/>
    </source>
</evidence>
<evidence type="ECO:0000256" key="3">
    <source>
        <dbReference type="SAM" id="Phobius"/>
    </source>
</evidence>
<keyword evidence="1" id="KW-0175">Coiled coil</keyword>
<dbReference type="Proteomes" id="UP001165090">
    <property type="component" value="Unassembled WGS sequence"/>
</dbReference>
<accession>A0ABQ5SBE7</accession>